<dbReference type="Proteomes" id="UP001178507">
    <property type="component" value="Unassembled WGS sequence"/>
</dbReference>
<feature type="domain" description="Coenzyme F420 hydrogenase/dehydrogenase beta subunit N-terminal" evidence="1">
    <location>
        <begin position="155"/>
        <end position="218"/>
    </location>
</feature>
<comment type="caution">
    <text evidence="3">The sequence shown here is derived from an EMBL/GenBank/DDBJ whole genome shotgun (WGS) entry which is preliminary data.</text>
</comment>
<reference evidence="3" key="1">
    <citation type="submission" date="2023-08" db="EMBL/GenBank/DDBJ databases">
        <authorList>
            <person name="Chen Y."/>
            <person name="Shah S."/>
            <person name="Dougan E. K."/>
            <person name="Thang M."/>
            <person name="Chan C."/>
        </authorList>
    </citation>
    <scope>NUCLEOTIDE SEQUENCE</scope>
</reference>
<dbReference type="Pfam" id="PF04432">
    <property type="entry name" value="FrhB_FdhB_C"/>
    <property type="match status" value="1"/>
</dbReference>
<keyword evidence="4" id="KW-1185">Reference proteome</keyword>
<dbReference type="Pfam" id="PF04422">
    <property type="entry name" value="FrhB_FdhB_N"/>
    <property type="match status" value="1"/>
</dbReference>
<dbReference type="InterPro" id="IPR007516">
    <property type="entry name" value="Co_F420_Hydgase/DH_bsu_N"/>
</dbReference>
<protein>
    <recommendedName>
        <fullName evidence="5">Coenzyme F420 hydrogenase</fullName>
    </recommendedName>
</protein>
<feature type="domain" description="Coenzyme F420 hydrogenase/dehydrogenase beta subunit C-terminal" evidence="2">
    <location>
        <begin position="232"/>
        <end position="383"/>
    </location>
</feature>
<dbReference type="PANTHER" id="PTHR31332:SF0">
    <property type="entry name" value="7-HYDROXYMETHYL CHLOROPHYLL A REDUCTASE, CHLOROPLASTIC"/>
    <property type="match status" value="1"/>
</dbReference>
<accession>A0AA36I3Y1</accession>
<organism evidence="3 4">
    <name type="scientific">Effrenium voratum</name>
    <dbReference type="NCBI Taxonomy" id="2562239"/>
    <lineage>
        <taxon>Eukaryota</taxon>
        <taxon>Sar</taxon>
        <taxon>Alveolata</taxon>
        <taxon>Dinophyceae</taxon>
        <taxon>Suessiales</taxon>
        <taxon>Symbiodiniaceae</taxon>
        <taxon>Effrenium</taxon>
    </lineage>
</organism>
<dbReference type="EMBL" id="CAUJNA010000609">
    <property type="protein sequence ID" value="CAJ1379234.1"/>
    <property type="molecule type" value="Genomic_DNA"/>
</dbReference>
<dbReference type="PANTHER" id="PTHR31332">
    <property type="entry name" value="7-HYDROXYMETHYL CHLOROPHYLL A REDUCTASE, CHLOROPLASTIC"/>
    <property type="match status" value="1"/>
</dbReference>
<dbReference type="InterPro" id="IPR007525">
    <property type="entry name" value="FrhB_FdhB_C"/>
</dbReference>
<dbReference type="GO" id="GO:0052592">
    <property type="term" value="F:oxidoreductase activity, acting on CH or CH2 groups, with an iron-sulfur protein as acceptor"/>
    <property type="evidence" value="ECO:0007669"/>
    <property type="project" value="TreeGrafter"/>
</dbReference>
<evidence type="ECO:0000259" key="1">
    <source>
        <dbReference type="Pfam" id="PF04422"/>
    </source>
</evidence>
<dbReference type="AlphaFoldDB" id="A0AA36I3Y1"/>
<gene>
    <name evidence="3" type="ORF">EVOR1521_LOCUS7538</name>
</gene>
<evidence type="ECO:0000259" key="2">
    <source>
        <dbReference type="Pfam" id="PF04432"/>
    </source>
</evidence>
<evidence type="ECO:0000313" key="3">
    <source>
        <dbReference type="EMBL" id="CAJ1379234.1"/>
    </source>
</evidence>
<sequence>MDLIPPAPVLARPALSRLERRSGRRRLLAMRSRSGAALCFAFAAFPAAAFPRRAGRRFGRARGAALRAKKPAPMPETQRVYPAKDLCSRCGLCNTSLISKVQSACAFLGHGMLRIDSLESRVHGRQRTEEELYFGVAQHGIHSIRTKPQHAPKTRTAWTGVVTAIACEMLRSNKVDAVLCVASKGDGAQLEPKPILARTEAEVLSSGGVKPMLSPNLLPLEELWQVRGGEIRRLLFIGVGCQVQALRAVEEDLGLEELYVLGTNCVDNPRSPEALQRFLKSASEFPDTAAGFEFMQDNRIHVKHSDGRYERIPVFSLKDPQMCTGVIAKSCYACFDYVNALTDLTVGYMGAPWEGKEMTQHSQYCVVRNAKGQEMLEIAKDRLRMGEVDLEVPGRVDRFGLLPQVLKPELDLAFGRRKASVGPPRWLAELLCELLTRLGPQGLDFARASIERATVRNLVCLEAMRGQKGSPRTSAELGVPRHAARIREKYQDLYEELLAAYSDGTVQ</sequence>
<evidence type="ECO:0000313" key="4">
    <source>
        <dbReference type="Proteomes" id="UP001178507"/>
    </source>
</evidence>
<proteinExistence type="predicted"/>
<evidence type="ECO:0008006" key="5">
    <source>
        <dbReference type="Google" id="ProtNLM"/>
    </source>
</evidence>
<name>A0AA36I3Y1_9DINO</name>
<dbReference type="InterPro" id="IPR045220">
    <property type="entry name" value="FRHB/FDHB/HCAR-like"/>
</dbReference>